<evidence type="ECO:0000313" key="3">
    <source>
        <dbReference type="EMBL" id="EAY87591.1"/>
    </source>
</evidence>
<keyword evidence="1" id="KW-0378">Hydrolase</keyword>
<gene>
    <name evidence="3" type="ORF">OsI_09002</name>
</gene>
<dbReference type="AlphaFoldDB" id="A2X9T1"/>
<dbReference type="Proteomes" id="UP000007015">
    <property type="component" value="Chromosome 2"/>
</dbReference>
<protein>
    <recommendedName>
        <fullName evidence="2">Glycoside hydrolase family 3 N-terminal domain-containing protein</fullName>
    </recommendedName>
</protein>
<accession>A2X9T1</accession>
<dbReference type="PANTHER" id="PTHR42721">
    <property type="entry name" value="SUGAR HYDROLASE-RELATED"/>
    <property type="match status" value="1"/>
</dbReference>
<dbReference type="HOGENOM" id="CLU_004542_3_0_1"/>
<dbReference type="InterPro" id="IPR017853">
    <property type="entry name" value="GH"/>
</dbReference>
<evidence type="ECO:0000313" key="4">
    <source>
        <dbReference type="Proteomes" id="UP000007015"/>
    </source>
</evidence>
<keyword evidence="4" id="KW-1185">Reference proteome</keyword>
<dbReference type="InterPro" id="IPR036962">
    <property type="entry name" value="Glyco_hydro_3_N_sf"/>
</dbReference>
<dbReference type="GO" id="GO:0045493">
    <property type="term" value="P:xylan catabolic process"/>
    <property type="evidence" value="ECO:0007669"/>
    <property type="project" value="InterPro"/>
</dbReference>
<dbReference type="InterPro" id="IPR044993">
    <property type="entry name" value="BXL"/>
</dbReference>
<evidence type="ECO:0000259" key="2">
    <source>
        <dbReference type="Pfam" id="PF00933"/>
    </source>
</evidence>
<dbReference type="GO" id="GO:0046556">
    <property type="term" value="F:alpha-L-arabinofuranosidase activity"/>
    <property type="evidence" value="ECO:0007669"/>
    <property type="project" value="TreeGrafter"/>
</dbReference>
<dbReference type="STRING" id="39946.A2X9T1"/>
<dbReference type="Gramene" id="BGIOSGA009081-TA">
    <property type="protein sequence ID" value="BGIOSGA009081-PA"/>
    <property type="gene ID" value="BGIOSGA009081"/>
</dbReference>
<dbReference type="GO" id="GO:0009505">
    <property type="term" value="C:plant-type cell wall"/>
    <property type="evidence" value="ECO:0007669"/>
    <property type="project" value="TreeGrafter"/>
</dbReference>
<dbReference type="PANTHER" id="PTHR42721:SF4">
    <property type="entry name" value="OS11G0291000 PROTEIN"/>
    <property type="match status" value="1"/>
</dbReference>
<dbReference type="Gene3D" id="3.20.20.300">
    <property type="entry name" value="Glycoside hydrolase, family 3, N-terminal domain"/>
    <property type="match status" value="1"/>
</dbReference>
<proteinExistence type="predicted"/>
<dbReference type="InterPro" id="IPR001764">
    <property type="entry name" value="Glyco_hydro_3_N"/>
</dbReference>
<dbReference type="Pfam" id="PF00933">
    <property type="entry name" value="Glyco_hydro_3"/>
    <property type="match status" value="1"/>
</dbReference>
<evidence type="ECO:0000256" key="1">
    <source>
        <dbReference type="ARBA" id="ARBA00022801"/>
    </source>
</evidence>
<dbReference type="SUPFAM" id="SSF51445">
    <property type="entry name" value="(Trans)glycosidases"/>
    <property type="match status" value="1"/>
</dbReference>
<dbReference type="OMA" id="PACASHY"/>
<organism evidence="3 4">
    <name type="scientific">Oryza sativa subsp. indica</name>
    <name type="common">Rice</name>
    <dbReference type="NCBI Taxonomy" id="39946"/>
    <lineage>
        <taxon>Eukaryota</taxon>
        <taxon>Viridiplantae</taxon>
        <taxon>Streptophyta</taxon>
        <taxon>Embryophyta</taxon>
        <taxon>Tracheophyta</taxon>
        <taxon>Spermatophyta</taxon>
        <taxon>Magnoliopsida</taxon>
        <taxon>Liliopsida</taxon>
        <taxon>Poales</taxon>
        <taxon>Poaceae</taxon>
        <taxon>BOP clade</taxon>
        <taxon>Oryzoideae</taxon>
        <taxon>Oryzeae</taxon>
        <taxon>Oryzinae</taxon>
        <taxon>Oryza</taxon>
        <taxon>Oryza sativa</taxon>
    </lineage>
</organism>
<sequence>MPHRFCDARLTAEQRAADLVANLTLAEKVSQLGDRAAGVARLGVPAYEWWSEGLHGLSIWGRGIRFNGTVRAVTSFTAAAFDAGLWRRVGEAVGAEARALYNLGQANGLTIWSPNVNIFRDPRWGRGQETPGEDPVTASRYAVAFVTGLQEIGGEASACCKHATAYDLDYWNNVVRYNYDSKVIPPLCDVEHSN</sequence>
<dbReference type="GO" id="GO:0031222">
    <property type="term" value="P:arabinan catabolic process"/>
    <property type="evidence" value="ECO:0007669"/>
    <property type="project" value="TreeGrafter"/>
</dbReference>
<name>A2X9T1_ORYSI</name>
<feature type="domain" description="Glycoside hydrolase family 3 N-terminal" evidence="2">
    <location>
        <begin position="63"/>
        <end position="166"/>
    </location>
</feature>
<reference evidence="3 4" key="1">
    <citation type="journal article" date="2005" name="PLoS Biol.">
        <title>The genomes of Oryza sativa: a history of duplications.</title>
        <authorList>
            <person name="Yu J."/>
            <person name="Wang J."/>
            <person name="Lin W."/>
            <person name="Li S."/>
            <person name="Li H."/>
            <person name="Zhou J."/>
            <person name="Ni P."/>
            <person name="Dong W."/>
            <person name="Hu S."/>
            <person name="Zeng C."/>
            <person name="Zhang J."/>
            <person name="Zhang Y."/>
            <person name="Li R."/>
            <person name="Xu Z."/>
            <person name="Li S."/>
            <person name="Li X."/>
            <person name="Zheng H."/>
            <person name="Cong L."/>
            <person name="Lin L."/>
            <person name="Yin J."/>
            <person name="Geng J."/>
            <person name="Li G."/>
            <person name="Shi J."/>
            <person name="Liu J."/>
            <person name="Lv H."/>
            <person name="Li J."/>
            <person name="Wang J."/>
            <person name="Deng Y."/>
            <person name="Ran L."/>
            <person name="Shi X."/>
            <person name="Wang X."/>
            <person name="Wu Q."/>
            <person name="Li C."/>
            <person name="Ren X."/>
            <person name="Wang J."/>
            <person name="Wang X."/>
            <person name="Li D."/>
            <person name="Liu D."/>
            <person name="Zhang X."/>
            <person name="Ji Z."/>
            <person name="Zhao W."/>
            <person name="Sun Y."/>
            <person name="Zhang Z."/>
            <person name="Bao J."/>
            <person name="Han Y."/>
            <person name="Dong L."/>
            <person name="Ji J."/>
            <person name="Chen P."/>
            <person name="Wu S."/>
            <person name="Liu J."/>
            <person name="Xiao Y."/>
            <person name="Bu D."/>
            <person name="Tan J."/>
            <person name="Yang L."/>
            <person name="Ye C."/>
            <person name="Zhang J."/>
            <person name="Xu J."/>
            <person name="Zhou Y."/>
            <person name="Yu Y."/>
            <person name="Zhang B."/>
            <person name="Zhuang S."/>
            <person name="Wei H."/>
            <person name="Liu B."/>
            <person name="Lei M."/>
            <person name="Yu H."/>
            <person name="Li Y."/>
            <person name="Xu H."/>
            <person name="Wei S."/>
            <person name="He X."/>
            <person name="Fang L."/>
            <person name="Zhang Z."/>
            <person name="Zhang Y."/>
            <person name="Huang X."/>
            <person name="Su Z."/>
            <person name="Tong W."/>
            <person name="Li J."/>
            <person name="Tong Z."/>
            <person name="Li S."/>
            <person name="Ye J."/>
            <person name="Wang L."/>
            <person name="Fang L."/>
            <person name="Lei T."/>
            <person name="Chen C."/>
            <person name="Chen H."/>
            <person name="Xu Z."/>
            <person name="Li H."/>
            <person name="Huang H."/>
            <person name="Zhang F."/>
            <person name="Xu H."/>
            <person name="Li N."/>
            <person name="Zhao C."/>
            <person name="Li S."/>
            <person name="Dong L."/>
            <person name="Huang Y."/>
            <person name="Li L."/>
            <person name="Xi Y."/>
            <person name="Qi Q."/>
            <person name="Li W."/>
            <person name="Zhang B."/>
            <person name="Hu W."/>
            <person name="Zhang Y."/>
            <person name="Tian X."/>
            <person name="Jiao Y."/>
            <person name="Liang X."/>
            <person name="Jin J."/>
            <person name="Gao L."/>
            <person name="Zheng W."/>
            <person name="Hao B."/>
            <person name="Liu S."/>
            <person name="Wang W."/>
            <person name="Yuan L."/>
            <person name="Cao M."/>
            <person name="McDermott J."/>
            <person name="Samudrala R."/>
            <person name="Wang J."/>
            <person name="Wong G.K."/>
            <person name="Yang H."/>
        </authorList>
    </citation>
    <scope>NUCLEOTIDE SEQUENCE [LARGE SCALE GENOMIC DNA]</scope>
    <source>
        <strain evidence="4">cv. 93-11</strain>
    </source>
</reference>
<dbReference type="GO" id="GO:0009044">
    <property type="term" value="F:xylan 1,4-beta-xylosidase activity"/>
    <property type="evidence" value="ECO:0007669"/>
    <property type="project" value="InterPro"/>
</dbReference>
<dbReference type="EMBL" id="CM000127">
    <property type="protein sequence ID" value="EAY87591.1"/>
    <property type="molecule type" value="Genomic_DNA"/>
</dbReference>